<comment type="caution">
    <text evidence="1">The sequence shown here is derived from an EMBL/GenBank/DDBJ whole genome shotgun (WGS) entry which is preliminary data.</text>
</comment>
<dbReference type="PROSITE" id="PS51257">
    <property type="entry name" value="PROKAR_LIPOPROTEIN"/>
    <property type="match status" value="1"/>
</dbReference>
<evidence type="ECO:0000313" key="1">
    <source>
        <dbReference type="EMBL" id="MBW2938501.1"/>
    </source>
</evidence>
<sequence>MKKIILALTSVAVLAISCDNKSKELDEKFTKLMSQTDSLQTVSSEFQATHDKIVTMHNSMKEKMNTMSPIDSTLMATMAEHEVVFASQTAVLEEQKKMMAGYSEVASKFATLTAEEKEAQINTIIENNAKIIQENENLKSGYEKMMMMHEELMAKLNDTTVVETPEKK</sequence>
<evidence type="ECO:0000313" key="2">
    <source>
        <dbReference type="Proteomes" id="UP001138686"/>
    </source>
</evidence>
<protein>
    <recommendedName>
        <fullName evidence="3">Lipoprotein</fullName>
    </recommendedName>
</protein>
<dbReference type="Proteomes" id="UP001138686">
    <property type="component" value="Unassembled WGS sequence"/>
</dbReference>
<dbReference type="EMBL" id="JAHWDP010000004">
    <property type="protein sequence ID" value="MBW2938501.1"/>
    <property type="molecule type" value="Genomic_DNA"/>
</dbReference>
<gene>
    <name evidence="1" type="ORF">KXJ69_10305</name>
</gene>
<proteinExistence type="predicted"/>
<name>A0A9X1FQ08_9FLAO</name>
<keyword evidence="2" id="KW-1185">Reference proteome</keyword>
<dbReference type="AlphaFoldDB" id="A0A9X1FQ08"/>
<dbReference type="RefSeq" id="WP_219053030.1">
    <property type="nucleotide sequence ID" value="NZ_JAHWDP010000004.1"/>
</dbReference>
<accession>A0A9X1FQ08</accession>
<reference evidence="1" key="1">
    <citation type="submission" date="2021-07" db="EMBL/GenBank/DDBJ databases">
        <title>Aureisphaera sp. CAU 1614 isolated from sea sediment.</title>
        <authorList>
            <person name="Kim W."/>
        </authorList>
    </citation>
    <scope>NUCLEOTIDE SEQUENCE</scope>
    <source>
        <strain evidence="1">CAU 1614</strain>
    </source>
</reference>
<organism evidence="1 2">
    <name type="scientific">Halomarinibacterium sedimenti</name>
    <dbReference type="NCBI Taxonomy" id="2857106"/>
    <lineage>
        <taxon>Bacteria</taxon>
        <taxon>Pseudomonadati</taxon>
        <taxon>Bacteroidota</taxon>
        <taxon>Flavobacteriia</taxon>
        <taxon>Flavobacteriales</taxon>
        <taxon>Flavobacteriaceae</taxon>
        <taxon>Halomarinibacterium</taxon>
    </lineage>
</organism>
<evidence type="ECO:0008006" key="3">
    <source>
        <dbReference type="Google" id="ProtNLM"/>
    </source>
</evidence>